<dbReference type="InterPro" id="IPR042099">
    <property type="entry name" value="ANL_N_sf"/>
</dbReference>
<dbReference type="GO" id="GO:0016878">
    <property type="term" value="F:acid-thiol ligase activity"/>
    <property type="evidence" value="ECO:0007669"/>
    <property type="project" value="UniProtKB-ARBA"/>
</dbReference>
<dbReference type="InterPro" id="IPR000873">
    <property type="entry name" value="AMP-dep_synth/lig_dom"/>
</dbReference>
<organism evidence="3 4">
    <name type="scientific">Luteolibacter ambystomatis</name>
    <dbReference type="NCBI Taxonomy" id="2824561"/>
    <lineage>
        <taxon>Bacteria</taxon>
        <taxon>Pseudomonadati</taxon>
        <taxon>Verrucomicrobiota</taxon>
        <taxon>Verrucomicrobiia</taxon>
        <taxon>Verrucomicrobiales</taxon>
        <taxon>Verrucomicrobiaceae</taxon>
        <taxon>Luteolibacter</taxon>
    </lineage>
</organism>
<evidence type="ECO:0000259" key="1">
    <source>
        <dbReference type="Pfam" id="PF00501"/>
    </source>
</evidence>
<dbReference type="SUPFAM" id="SSF56801">
    <property type="entry name" value="Acetyl-CoA synthetase-like"/>
    <property type="match status" value="1"/>
</dbReference>
<dbReference type="InterPro" id="IPR050237">
    <property type="entry name" value="ATP-dep_AMP-bd_enzyme"/>
</dbReference>
<dbReference type="EMBL" id="CP073100">
    <property type="protein sequence ID" value="QUE51389.1"/>
    <property type="molecule type" value="Genomic_DNA"/>
</dbReference>
<accession>A0A975IZN1</accession>
<dbReference type="PANTHER" id="PTHR43767">
    <property type="entry name" value="LONG-CHAIN-FATTY-ACID--COA LIGASE"/>
    <property type="match status" value="1"/>
</dbReference>
<dbReference type="InterPro" id="IPR025110">
    <property type="entry name" value="AMP-bd_C"/>
</dbReference>
<dbReference type="Gene3D" id="3.40.50.12780">
    <property type="entry name" value="N-terminal domain of ligase-like"/>
    <property type="match status" value="1"/>
</dbReference>
<evidence type="ECO:0000259" key="2">
    <source>
        <dbReference type="Pfam" id="PF13193"/>
    </source>
</evidence>
<dbReference type="Pfam" id="PF13193">
    <property type="entry name" value="AMP-binding_C"/>
    <property type="match status" value="1"/>
</dbReference>
<keyword evidence="4" id="KW-1185">Reference proteome</keyword>
<dbReference type="Gene3D" id="3.30.300.30">
    <property type="match status" value="1"/>
</dbReference>
<dbReference type="KEGG" id="lamb:KBB96_00480"/>
<sequence>MSDTFHVISPAGGHLFTTEEWRDRVSALTQALRERNVVPGEHVLAWLPRGWEEAALCQAVHELGAVWVSVPRHTAPDQIEGLVRDAGPVLAVCRNGDRKRLGDGPWIEWPALASAHAPKATDHHSPNGLAALCYTSGSTGRPKGVMVTHENLAGAVGRIESYLRHTSHDRLLSLMPLNSPWGLLQWQMARRAGAGIVLPPAIAMASELSKTIHAAGVTGLAALPPTWIALVDYLDSRRETLPGLRYVTTSGGALPRRILDLFPKVFPNAEVWMTYGLTEAFRTTVLPAGEFERLKGSLGKPCPGVRIEILRADGTPAGTDEPGELVHLGDCVTQGYWRQPELTREVFNVRPGHEAFLGNSPVHYSGDRVRRDAEGYLWFEGREDELIKTGGYRTSATLIEDALHGISGVVHAVVGGVPDEVLGQRIIAAVETESARHEIFSLIRPTLRRTLSSHQQPHAIHLWPGKMPLNTNGKLDRTQILRWLLEVEARSE</sequence>
<proteinExistence type="predicted"/>
<dbReference type="PANTHER" id="PTHR43767:SF1">
    <property type="entry name" value="NONRIBOSOMAL PEPTIDE SYNTHASE PES1 (EUROFUNG)-RELATED"/>
    <property type="match status" value="1"/>
</dbReference>
<dbReference type="InterPro" id="IPR045851">
    <property type="entry name" value="AMP-bd_C_sf"/>
</dbReference>
<reference evidence="3" key="1">
    <citation type="submission" date="2021-04" db="EMBL/GenBank/DDBJ databases">
        <title>Luteolibacter sp. 32A isolated from the skin of an Anderson's salamander (Ambystoma andersonii).</title>
        <authorList>
            <person name="Spergser J."/>
            <person name="Busse H.-J."/>
        </authorList>
    </citation>
    <scope>NUCLEOTIDE SEQUENCE</scope>
    <source>
        <strain evidence="3">32A</strain>
    </source>
</reference>
<dbReference type="RefSeq" id="WP_211631528.1">
    <property type="nucleotide sequence ID" value="NZ_CP073100.1"/>
</dbReference>
<feature type="domain" description="AMP-dependent synthetase/ligase" evidence="1">
    <location>
        <begin position="12"/>
        <end position="337"/>
    </location>
</feature>
<gene>
    <name evidence="3" type="ORF">KBB96_00480</name>
</gene>
<dbReference type="InterPro" id="IPR020845">
    <property type="entry name" value="AMP-binding_CS"/>
</dbReference>
<dbReference type="Pfam" id="PF00501">
    <property type="entry name" value="AMP-binding"/>
    <property type="match status" value="1"/>
</dbReference>
<dbReference type="AlphaFoldDB" id="A0A975IZN1"/>
<evidence type="ECO:0000313" key="3">
    <source>
        <dbReference type="EMBL" id="QUE51389.1"/>
    </source>
</evidence>
<evidence type="ECO:0000313" key="4">
    <source>
        <dbReference type="Proteomes" id="UP000676169"/>
    </source>
</evidence>
<name>A0A975IZN1_9BACT</name>
<dbReference type="PROSITE" id="PS00455">
    <property type="entry name" value="AMP_BINDING"/>
    <property type="match status" value="1"/>
</dbReference>
<dbReference type="Proteomes" id="UP000676169">
    <property type="component" value="Chromosome"/>
</dbReference>
<feature type="domain" description="AMP-binding enzyme C-terminal" evidence="2">
    <location>
        <begin position="399"/>
        <end position="474"/>
    </location>
</feature>
<protein>
    <submittedName>
        <fullName evidence="3">AMP-binding protein</fullName>
    </submittedName>
</protein>